<dbReference type="InterPro" id="IPR029962">
    <property type="entry name" value="TBL"/>
</dbReference>
<evidence type="ECO:0000256" key="1">
    <source>
        <dbReference type="ARBA" id="ARBA00004167"/>
    </source>
</evidence>
<feature type="domain" description="Trichome birefringence-like N-terminal" evidence="9">
    <location>
        <begin position="52"/>
        <end position="104"/>
    </location>
</feature>
<keyword evidence="7" id="KW-0732">Signal</keyword>
<sequence length="372" mass="43196">MSFAKQRSQMGLMFTFKALFFTLHLLSQQIKAEEFHKHSSSSGIEVEMATGSCDIFQGKWVFDTSYPLYDSSNCPFIDPEFNCQKYGRPDKLYQNYRWQPFACDLPRFNGVNFLREWRGKKIMFVGDSLSLNQWESLACMLHSWVPNARTSLTRTPVLSSLNFQDYDVTLMLHRTPYLVDLVREEVGLVLKLDEIQNGNVWKGMDMLIFNTGHWWTHTGISQPWDYIQDGNKLYKDMNRMIAYYKGLTTWARWVNLNVDPTKTKVFFLGISTTHYSGSDWNEPSRTCVGETQPFSGIRYPAGTPLAWVVVEKVLSRVKKPVYWLDVTMPSEYRKDAHPSLYSGQHRGTDCSHWCLPGLPDTWNQLLYAALFN</sequence>
<dbReference type="AlphaFoldDB" id="A0AAD3P6G5"/>
<comment type="subcellular location">
    <subcellularLocation>
        <location evidence="1">Membrane</location>
        <topology evidence="1">Single-pass membrane protein</topology>
    </subcellularLocation>
</comment>
<evidence type="ECO:0000313" key="11">
    <source>
        <dbReference type="Proteomes" id="UP001279734"/>
    </source>
</evidence>
<evidence type="ECO:0000313" key="10">
    <source>
        <dbReference type="EMBL" id="GMG98536.1"/>
    </source>
</evidence>
<dbReference type="Pfam" id="PF13839">
    <property type="entry name" value="PC-Esterase"/>
    <property type="match status" value="1"/>
</dbReference>
<dbReference type="EMBL" id="BSYO01000001">
    <property type="protein sequence ID" value="GMG98536.1"/>
    <property type="molecule type" value="Genomic_DNA"/>
</dbReference>
<dbReference type="InterPro" id="IPR026057">
    <property type="entry name" value="TBL_C"/>
</dbReference>
<feature type="signal peptide" evidence="7">
    <location>
        <begin position="1"/>
        <end position="32"/>
    </location>
</feature>
<feature type="chain" id="PRO_5042003736" description="Trichome birefringence-like N-terminal domain-containing protein" evidence="7">
    <location>
        <begin position="33"/>
        <end position="372"/>
    </location>
</feature>
<comment type="caution">
    <text evidence="10">The sequence shown here is derived from an EMBL/GenBank/DDBJ whole genome shotgun (WGS) entry which is preliminary data.</text>
</comment>
<evidence type="ECO:0008006" key="12">
    <source>
        <dbReference type="Google" id="ProtNLM"/>
    </source>
</evidence>
<keyword evidence="4" id="KW-0735">Signal-anchor</keyword>
<dbReference type="GO" id="GO:0005794">
    <property type="term" value="C:Golgi apparatus"/>
    <property type="evidence" value="ECO:0007669"/>
    <property type="project" value="TreeGrafter"/>
</dbReference>
<keyword evidence="3" id="KW-0812">Transmembrane</keyword>
<evidence type="ECO:0000256" key="6">
    <source>
        <dbReference type="ARBA" id="ARBA00023136"/>
    </source>
</evidence>
<accession>A0AAD3P6G5</accession>
<proteinExistence type="inferred from homology"/>
<organism evidence="10 11">
    <name type="scientific">Nepenthes gracilis</name>
    <name type="common">Slender pitcher plant</name>
    <dbReference type="NCBI Taxonomy" id="150966"/>
    <lineage>
        <taxon>Eukaryota</taxon>
        <taxon>Viridiplantae</taxon>
        <taxon>Streptophyta</taxon>
        <taxon>Embryophyta</taxon>
        <taxon>Tracheophyta</taxon>
        <taxon>Spermatophyta</taxon>
        <taxon>Magnoliopsida</taxon>
        <taxon>eudicotyledons</taxon>
        <taxon>Gunneridae</taxon>
        <taxon>Pentapetalae</taxon>
        <taxon>Caryophyllales</taxon>
        <taxon>Nepenthaceae</taxon>
        <taxon>Nepenthes</taxon>
    </lineage>
</organism>
<evidence type="ECO:0000256" key="4">
    <source>
        <dbReference type="ARBA" id="ARBA00022968"/>
    </source>
</evidence>
<evidence type="ECO:0000256" key="7">
    <source>
        <dbReference type="SAM" id="SignalP"/>
    </source>
</evidence>
<dbReference type="InterPro" id="IPR025846">
    <property type="entry name" value="TBL_N"/>
</dbReference>
<gene>
    <name evidence="10" type="ORF">Nepgr_000376</name>
</gene>
<dbReference type="GO" id="GO:0016413">
    <property type="term" value="F:O-acetyltransferase activity"/>
    <property type="evidence" value="ECO:0007669"/>
    <property type="project" value="InterPro"/>
</dbReference>
<dbReference type="GO" id="GO:0016020">
    <property type="term" value="C:membrane"/>
    <property type="evidence" value="ECO:0007669"/>
    <property type="project" value="UniProtKB-SubCell"/>
</dbReference>
<feature type="domain" description="Trichome birefringence-like C-terminal" evidence="8">
    <location>
        <begin position="105"/>
        <end position="368"/>
    </location>
</feature>
<dbReference type="Proteomes" id="UP001279734">
    <property type="component" value="Unassembled WGS sequence"/>
</dbReference>
<evidence type="ECO:0000259" key="9">
    <source>
        <dbReference type="Pfam" id="PF14416"/>
    </source>
</evidence>
<evidence type="ECO:0000256" key="3">
    <source>
        <dbReference type="ARBA" id="ARBA00022692"/>
    </source>
</evidence>
<name>A0AAD3P6G5_NEPGR</name>
<evidence type="ECO:0000256" key="2">
    <source>
        <dbReference type="ARBA" id="ARBA00007727"/>
    </source>
</evidence>
<protein>
    <recommendedName>
        <fullName evidence="12">Trichome birefringence-like N-terminal domain-containing protein</fullName>
    </recommendedName>
</protein>
<comment type="similarity">
    <text evidence="2">Belongs to the PC-esterase family. TBL subfamily.</text>
</comment>
<dbReference type="PANTHER" id="PTHR32285">
    <property type="entry name" value="PROTEIN TRICHOME BIREFRINGENCE-LIKE 9-RELATED"/>
    <property type="match status" value="1"/>
</dbReference>
<evidence type="ECO:0000256" key="5">
    <source>
        <dbReference type="ARBA" id="ARBA00022989"/>
    </source>
</evidence>
<keyword evidence="5" id="KW-1133">Transmembrane helix</keyword>
<evidence type="ECO:0000259" key="8">
    <source>
        <dbReference type="Pfam" id="PF13839"/>
    </source>
</evidence>
<dbReference type="PANTHER" id="PTHR32285:SF71">
    <property type="entry name" value="PROTEIN TRICHOME BIREFRINGENCE-LIKE 39"/>
    <property type="match status" value="1"/>
</dbReference>
<keyword evidence="11" id="KW-1185">Reference proteome</keyword>
<dbReference type="Pfam" id="PF14416">
    <property type="entry name" value="PMR5N"/>
    <property type="match status" value="1"/>
</dbReference>
<reference evidence="10" key="1">
    <citation type="submission" date="2023-05" db="EMBL/GenBank/DDBJ databases">
        <title>Nepenthes gracilis genome sequencing.</title>
        <authorList>
            <person name="Fukushima K."/>
        </authorList>
    </citation>
    <scope>NUCLEOTIDE SEQUENCE</scope>
    <source>
        <strain evidence="10">SING2019-196</strain>
    </source>
</reference>
<keyword evidence="6" id="KW-0472">Membrane</keyword>